<dbReference type="InterPro" id="IPR006612">
    <property type="entry name" value="THAP_Znf"/>
</dbReference>
<gene>
    <name evidence="6" type="ORF">PYW07_014077</name>
</gene>
<keyword evidence="3" id="KW-0862">Zinc</keyword>
<evidence type="ECO:0000256" key="3">
    <source>
        <dbReference type="ARBA" id="ARBA00022833"/>
    </source>
</evidence>
<organism evidence="6 7">
    <name type="scientific">Mythimna separata</name>
    <name type="common">Oriental armyworm</name>
    <name type="synonym">Pseudaletia separata</name>
    <dbReference type="NCBI Taxonomy" id="271217"/>
    <lineage>
        <taxon>Eukaryota</taxon>
        <taxon>Metazoa</taxon>
        <taxon>Ecdysozoa</taxon>
        <taxon>Arthropoda</taxon>
        <taxon>Hexapoda</taxon>
        <taxon>Insecta</taxon>
        <taxon>Pterygota</taxon>
        <taxon>Neoptera</taxon>
        <taxon>Endopterygota</taxon>
        <taxon>Lepidoptera</taxon>
        <taxon>Glossata</taxon>
        <taxon>Ditrysia</taxon>
        <taxon>Noctuoidea</taxon>
        <taxon>Noctuidae</taxon>
        <taxon>Noctuinae</taxon>
        <taxon>Hadenini</taxon>
        <taxon>Mythimna</taxon>
    </lineage>
</organism>
<sequence>MEYRKCFVPTCSNNSKNSPNKIIVRIREDLRKKWCRDVGVEYHKVYTQYCCEDHFDPKKDLKNYYQHKFLNQEPRLKPTASICCSAPNKSEESTELAKLLLQDTTTRKPVKRKYEDTIMPSTSSYSTLPVKAGL</sequence>
<dbReference type="Pfam" id="PF05485">
    <property type="entry name" value="THAP"/>
    <property type="match status" value="1"/>
</dbReference>
<feature type="domain" description="THAP-type" evidence="5">
    <location>
        <begin position="6"/>
        <end position="80"/>
    </location>
</feature>
<proteinExistence type="predicted"/>
<reference evidence="6" key="1">
    <citation type="submission" date="2023-03" db="EMBL/GenBank/DDBJ databases">
        <title>Chromosome-level genomes of two armyworms, Mythimna separata and Mythimna loreyi, provide insights into the biosynthesis and reception of sex pheromones.</title>
        <authorList>
            <person name="Zhao H."/>
        </authorList>
    </citation>
    <scope>NUCLEOTIDE SEQUENCE</scope>
    <source>
        <strain evidence="6">BeijingLab</strain>
        <tissue evidence="6">Pupa</tissue>
    </source>
</reference>
<evidence type="ECO:0000313" key="7">
    <source>
        <dbReference type="Proteomes" id="UP001231518"/>
    </source>
</evidence>
<dbReference type="GO" id="GO:0008270">
    <property type="term" value="F:zinc ion binding"/>
    <property type="evidence" value="ECO:0007669"/>
    <property type="project" value="UniProtKB-KW"/>
</dbReference>
<accession>A0AAD7YGQ4</accession>
<protein>
    <recommendedName>
        <fullName evidence="5">THAP-type domain-containing protein</fullName>
    </recommendedName>
</protein>
<dbReference type="SUPFAM" id="SSF57716">
    <property type="entry name" value="Glucocorticoid receptor-like (DNA-binding domain)"/>
    <property type="match status" value="1"/>
</dbReference>
<dbReference type="AlphaFoldDB" id="A0AAD7YGQ4"/>
<comment type="caution">
    <text evidence="6">The sequence shown here is derived from an EMBL/GenBank/DDBJ whole genome shotgun (WGS) entry which is preliminary data.</text>
</comment>
<dbReference type="GO" id="GO:0003677">
    <property type="term" value="F:DNA binding"/>
    <property type="evidence" value="ECO:0007669"/>
    <property type="project" value="UniProtKB-KW"/>
</dbReference>
<evidence type="ECO:0000256" key="2">
    <source>
        <dbReference type="ARBA" id="ARBA00022771"/>
    </source>
</evidence>
<evidence type="ECO:0000259" key="5">
    <source>
        <dbReference type="Pfam" id="PF05485"/>
    </source>
</evidence>
<keyword evidence="4" id="KW-0238">DNA-binding</keyword>
<name>A0AAD7YGQ4_MYTSE</name>
<evidence type="ECO:0000313" key="6">
    <source>
        <dbReference type="EMBL" id="KAJ8713707.1"/>
    </source>
</evidence>
<keyword evidence="1" id="KW-0479">Metal-binding</keyword>
<keyword evidence="7" id="KW-1185">Reference proteome</keyword>
<dbReference type="EMBL" id="JARGEI010000020">
    <property type="protein sequence ID" value="KAJ8713707.1"/>
    <property type="molecule type" value="Genomic_DNA"/>
</dbReference>
<evidence type="ECO:0000256" key="1">
    <source>
        <dbReference type="ARBA" id="ARBA00022723"/>
    </source>
</evidence>
<keyword evidence="2" id="KW-0863">Zinc-finger</keyword>
<evidence type="ECO:0000256" key="4">
    <source>
        <dbReference type="ARBA" id="ARBA00023125"/>
    </source>
</evidence>
<dbReference type="Proteomes" id="UP001231518">
    <property type="component" value="Chromosome 4"/>
</dbReference>